<evidence type="ECO:0000313" key="2">
    <source>
        <dbReference type="Proteomes" id="UP000279833"/>
    </source>
</evidence>
<dbReference type="WBParaSite" id="SCUD_0002192801-mRNA-1">
    <property type="protein sequence ID" value="SCUD_0002192801-mRNA-1"/>
    <property type="gene ID" value="SCUD_0002192801"/>
</dbReference>
<dbReference type="Proteomes" id="UP000279833">
    <property type="component" value="Unassembled WGS sequence"/>
</dbReference>
<dbReference type="EMBL" id="UZAK01047840">
    <property type="protein sequence ID" value="VDP77060.1"/>
    <property type="molecule type" value="Genomic_DNA"/>
</dbReference>
<reference evidence="3" key="1">
    <citation type="submission" date="2016-06" db="UniProtKB">
        <authorList>
            <consortium name="WormBaseParasite"/>
        </authorList>
    </citation>
    <scope>IDENTIFICATION</scope>
</reference>
<proteinExistence type="predicted"/>
<evidence type="ECO:0000313" key="1">
    <source>
        <dbReference type="EMBL" id="VDP77060.1"/>
    </source>
</evidence>
<organism evidence="3">
    <name type="scientific">Schistosoma curassoni</name>
    <dbReference type="NCBI Taxonomy" id="6186"/>
    <lineage>
        <taxon>Eukaryota</taxon>
        <taxon>Metazoa</taxon>
        <taxon>Spiralia</taxon>
        <taxon>Lophotrochozoa</taxon>
        <taxon>Platyhelminthes</taxon>
        <taxon>Trematoda</taxon>
        <taxon>Digenea</taxon>
        <taxon>Strigeidida</taxon>
        <taxon>Schistosomatoidea</taxon>
        <taxon>Schistosomatidae</taxon>
        <taxon>Schistosoma</taxon>
    </lineage>
</organism>
<keyword evidence="2" id="KW-1185">Reference proteome</keyword>
<protein>
    <submittedName>
        <fullName evidence="3">Ovule protein</fullName>
    </submittedName>
</protein>
<reference evidence="1 2" key="2">
    <citation type="submission" date="2018-11" db="EMBL/GenBank/DDBJ databases">
        <authorList>
            <consortium name="Pathogen Informatics"/>
        </authorList>
    </citation>
    <scope>NUCLEOTIDE SEQUENCE [LARGE SCALE GENOMIC DNA]</scope>
    <source>
        <strain evidence="1">Dakar</strain>
        <strain evidence="2">Dakar, Senegal</strain>
    </source>
</reference>
<name>A0A183L3L7_9TREM</name>
<sequence length="77" mass="9228">MDLLMCTPNLVDSRLVNMAFMFMNLVIQQMDVFQLELISIQLNKSMEHQKIAFVMLVTWEMLWRVLMETQFITRLTN</sequence>
<accession>A0A183L3L7</accession>
<dbReference type="AlphaFoldDB" id="A0A183L3L7"/>
<evidence type="ECO:0000313" key="3">
    <source>
        <dbReference type="WBParaSite" id="SCUD_0002192801-mRNA-1"/>
    </source>
</evidence>
<gene>
    <name evidence="1" type="ORF">SCUD_LOCUS21925</name>
</gene>